<keyword evidence="1" id="KW-0812">Transmembrane</keyword>
<evidence type="ECO:0000313" key="3">
    <source>
        <dbReference type="Proteomes" id="UP000887013"/>
    </source>
</evidence>
<gene>
    <name evidence="2" type="ORF">NPIL_69971</name>
</gene>
<name>A0A8X6QC31_NEPPI</name>
<keyword evidence="1" id="KW-0472">Membrane</keyword>
<dbReference type="EMBL" id="BMAW01080199">
    <property type="protein sequence ID" value="GFU18487.1"/>
    <property type="molecule type" value="Genomic_DNA"/>
</dbReference>
<comment type="caution">
    <text evidence="2">The sequence shown here is derived from an EMBL/GenBank/DDBJ whole genome shotgun (WGS) entry which is preliminary data.</text>
</comment>
<reference evidence="2" key="1">
    <citation type="submission" date="2020-08" db="EMBL/GenBank/DDBJ databases">
        <title>Multicomponent nature underlies the extraordinary mechanical properties of spider dragline silk.</title>
        <authorList>
            <person name="Kono N."/>
            <person name="Nakamura H."/>
            <person name="Mori M."/>
            <person name="Yoshida Y."/>
            <person name="Ohtoshi R."/>
            <person name="Malay A.D."/>
            <person name="Moran D.A.P."/>
            <person name="Tomita M."/>
            <person name="Numata K."/>
            <person name="Arakawa K."/>
        </authorList>
    </citation>
    <scope>NUCLEOTIDE SEQUENCE</scope>
</reference>
<accession>A0A8X6QC31</accession>
<dbReference type="AlphaFoldDB" id="A0A8X6QC31"/>
<organism evidence="2 3">
    <name type="scientific">Nephila pilipes</name>
    <name type="common">Giant wood spider</name>
    <name type="synonym">Nephila maculata</name>
    <dbReference type="NCBI Taxonomy" id="299642"/>
    <lineage>
        <taxon>Eukaryota</taxon>
        <taxon>Metazoa</taxon>
        <taxon>Ecdysozoa</taxon>
        <taxon>Arthropoda</taxon>
        <taxon>Chelicerata</taxon>
        <taxon>Arachnida</taxon>
        <taxon>Araneae</taxon>
        <taxon>Araneomorphae</taxon>
        <taxon>Entelegynae</taxon>
        <taxon>Araneoidea</taxon>
        <taxon>Nephilidae</taxon>
        <taxon>Nephila</taxon>
    </lineage>
</organism>
<feature type="transmembrane region" description="Helical" evidence="1">
    <location>
        <begin position="74"/>
        <end position="96"/>
    </location>
</feature>
<evidence type="ECO:0000313" key="2">
    <source>
        <dbReference type="EMBL" id="GFU18487.1"/>
    </source>
</evidence>
<proteinExistence type="predicted"/>
<sequence length="112" mass="13140">MVDFIVFYGCINVFSCPFMCPDECLAELWMVSPVSLEPRLSRPLVPLRNDLRPVKPLDGSRALWFLLSSWPFRLLLPAEVPAFFLCLLCPVSRFFLKTWTRRFLSFCVLWTF</sequence>
<protein>
    <submittedName>
        <fullName evidence="2">Uncharacterized protein</fullName>
    </submittedName>
</protein>
<keyword evidence="3" id="KW-1185">Reference proteome</keyword>
<keyword evidence="1" id="KW-1133">Transmembrane helix</keyword>
<evidence type="ECO:0000256" key="1">
    <source>
        <dbReference type="SAM" id="Phobius"/>
    </source>
</evidence>
<dbReference type="Proteomes" id="UP000887013">
    <property type="component" value="Unassembled WGS sequence"/>
</dbReference>